<evidence type="ECO:0000313" key="2">
    <source>
        <dbReference type="Proteomes" id="UP000887320"/>
    </source>
</evidence>
<protein>
    <submittedName>
        <fullName evidence="1">Uncharacterized protein</fullName>
    </submittedName>
</protein>
<dbReference type="Proteomes" id="UP000887320">
    <property type="component" value="Unassembled WGS sequence"/>
</dbReference>
<dbReference type="RefSeq" id="WP_234623136.1">
    <property type="nucleotide sequence ID" value="NZ_JAHWXT010000002.1"/>
</dbReference>
<dbReference type="AlphaFoldDB" id="A0A8X8GK70"/>
<gene>
    <name evidence="1" type="ORF">KW868_07700</name>
</gene>
<reference evidence="1" key="1">
    <citation type="submission" date="2021-07" db="EMBL/GenBank/DDBJ databases">
        <authorList>
            <person name="Fernandez M."/>
            <person name="Pereira P."/>
            <person name="Torres Tejerizo G.A."/>
            <person name="Gonzalez P."/>
            <person name="Agostini E."/>
        </authorList>
    </citation>
    <scope>NUCLEOTIDE SEQUENCE</scope>
    <source>
        <strain evidence="1">SFC 500-1A</strain>
    </source>
</reference>
<proteinExistence type="predicted"/>
<dbReference type="EMBL" id="JAHWXT010000002">
    <property type="protein sequence ID" value="MCF0264343.1"/>
    <property type="molecule type" value="Genomic_DNA"/>
</dbReference>
<name>A0A8X8GK70_ACIGI</name>
<comment type="caution">
    <text evidence="1">The sequence shown here is derived from an EMBL/GenBank/DDBJ whole genome shotgun (WGS) entry which is preliminary data.</text>
</comment>
<accession>A0A8X8GK70</accession>
<sequence>MKKILMLLISPVIAGSVYSAEDWSKKPQSYVFLQNEEPQYGNNNSEHIDFFELSKQQEQDRIAQREVNVAKMYESRANTSNMSPFERSQYLLKNNDTYALNAHENEQQLKSLQKARNRGVISERDYQQKMIKQNQMPLEQKNNQLKYSIPVGE</sequence>
<organism evidence="1 2">
    <name type="scientific">Acinetobacter guillouiae</name>
    <name type="common">Acinetobacter genomosp. 11</name>
    <dbReference type="NCBI Taxonomy" id="106649"/>
    <lineage>
        <taxon>Bacteria</taxon>
        <taxon>Pseudomonadati</taxon>
        <taxon>Pseudomonadota</taxon>
        <taxon>Gammaproteobacteria</taxon>
        <taxon>Moraxellales</taxon>
        <taxon>Moraxellaceae</taxon>
        <taxon>Acinetobacter</taxon>
    </lineage>
</organism>
<evidence type="ECO:0000313" key="1">
    <source>
        <dbReference type="EMBL" id="MCF0264343.1"/>
    </source>
</evidence>